<feature type="transmembrane region" description="Helical" evidence="1">
    <location>
        <begin position="48"/>
        <end position="70"/>
    </location>
</feature>
<feature type="transmembrane region" description="Helical" evidence="1">
    <location>
        <begin position="12"/>
        <end position="36"/>
    </location>
</feature>
<proteinExistence type="predicted"/>
<organism evidence="2">
    <name type="scientific">Solanum chacoense</name>
    <name type="common">Chaco potato</name>
    <dbReference type="NCBI Taxonomy" id="4108"/>
    <lineage>
        <taxon>Eukaryota</taxon>
        <taxon>Viridiplantae</taxon>
        <taxon>Streptophyta</taxon>
        <taxon>Embryophyta</taxon>
        <taxon>Tracheophyta</taxon>
        <taxon>Spermatophyta</taxon>
        <taxon>Magnoliopsida</taxon>
        <taxon>eudicotyledons</taxon>
        <taxon>Gunneridae</taxon>
        <taxon>Pentapetalae</taxon>
        <taxon>asterids</taxon>
        <taxon>lamiids</taxon>
        <taxon>Solanales</taxon>
        <taxon>Solanaceae</taxon>
        <taxon>Solanoideae</taxon>
        <taxon>Solaneae</taxon>
        <taxon>Solanum</taxon>
    </lineage>
</organism>
<keyword evidence="1" id="KW-0472">Membrane</keyword>
<keyword evidence="1" id="KW-1133">Transmembrane helix</keyword>
<dbReference type="AlphaFoldDB" id="A0A0V0GFF1"/>
<feature type="non-terminal residue" evidence="2">
    <location>
        <position position="1"/>
    </location>
</feature>
<reference evidence="2" key="1">
    <citation type="submission" date="2015-12" db="EMBL/GenBank/DDBJ databases">
        <title>Gene expression during late stages of embryo sac development: a critical building block for successful pollen-pistil interactions.</title>
        <authorList>
            <person name="Liu Y."/>
            <person name="Joly V."/>
            <person name="Sabar M."/>
            <person name="Matton D.P."/>
        </authorList>
    </citation>
    <scope>NUCLEOTIDE SEQUENCE</scope>
</reference>
<evidence type="ECO:0000256" key="1">
    <source>
        <dbReference type="SAM" id="Phobius"/>
    </source>
</evidence>
<dbReference type="EMBL" id="GEDG01039841">
    <property type="protein sequence ID" value="JAP06948.1"/>
    <property type="molecule type" value="Transcribed_RNA"/>
</dbReference>
<protein>
    <submittedName>
        <fullName evidence="2">Putative ovule protein</fullName>
    </submittedName>
</protein>
<evidence type="ECO:0000313" key="2">
    <source>
        <dbReference type="EMBL" id="JAP06948.1"/>
    </source>
</evidence>
<accession>A0A0V0GFF1</accession>
<name>A0A0V0GFF1_SOLCH</name>
<keyword evidence="1" id="KW-0812">Transmembrane</keyword>
<sequence length="75" mass="8909">FFFFFIFKSLFLDLCFILYNESIFYVILGPICSIFIMLNCPIQVIKSIYVFMSSICKIPIGIPMLNLYLLRRLFC</sequence>